<organism evidence="2 3">
    <name type="scientific">Pristionchus mayeri</name>
    <dbReference type="NCBI Taxonomy" id="1317129"/>
    <lineage>
        <taxon>Eukaryota</taxon>
        <taxon>Metazoa</taxon>
        <taxon>Ecdysozoa</taxon>
        <taxon>Nematoda</taxon>
        <taxon>Chromadorea</taxon>
        <taxon>Rhabditida</taxon>
        <taxon>Rhabditina</taxon>
        <taxon>Diplogasteromorpha</taxon>
        <taxon>Diplogasteroidea</taxon>
        <taxon>Neodiplogasteridae</taxon>
        <taxon>Pristionchus</taxon>
    </lineage>
</organism>
<dbReference type="Proteomes" id="UP001328107">
    <property type="component" value="Unassembled WGS sequence"/>
</dbReference>
<reference evidence="3" key="1">
    <citation type="submission" date="2022-10" db="EMBL/GenBank/DDBJ databases">
        <title>Genome assembly of Pristionchus species.</title>
        <authorList>
            <person name="Yoshida K."/>
            <person name="Sommer R.J."/>
        </authorList>
    </citation>
    <scope>NUCLEOTIDE SEQUENCE [LARGE SCALE GENOMIC DNA]</scope>
    <source>
        <strain evidence="3">RS5460</strain>
    </source>
</reference>
<feature type="non-terminal residue" evidence="2">
    <location>
        <position position="1"/>
    </location>
</feature>
<dbReference type="AlphaFoldDB" id="A0AAN5D2G1"/>
<proteinExistence type="predicted"/>
<feature type="compositionally biased region" description="Polar residues" evidence="1">
    <location>
        <begin position="149"/>
        <end position="169"/>
    </location>
</feature>
<feature type="region of interest" description="Disordered" evidence="1">
    <location>
        <begin position="149"/>
        <end position="242"/>
    </location>
</feature>
<evidence type="ECO:0000313" key="3">
    <source>
        <dbReference type="Proteomes" id="UP001328107"/>
    </source>
</evidence>
<evidence type="ECO:0000256" key="1">
    <source>
        <dbReference type="SAM" id="MobiDB-lite"/>
    </source>
</evidence>
<protein>
    <submittedName>
        <fullName evidence="2">Uncharacterized protein</fullName>
    </submittedName>
</protein>
<dbReference type="EMBL" id="BTRK01000005">
    <property type="protein sequence ID" value="GMR55114.1"/>
    <property type="molecule type" value="Genomic_DNA"/>
</dbReference>
<sequence length="552" mass="61552">AAVADSNMAQHYYAQNLASFASGFMPMYGMGMLPPPPPSFLGQSMAAPPPQQMRPMQHMQLQHRRPPPPQPPQIQPILNVYDLDAAALQNRMSTQFVQHPPEQQSACYEDIRQQLHAAAEGLNEEQKVALLHMDPSLSLSMQPLEQLNANTNFDDSAPTSSMTTPSQGGSLKRPRSASDAAGGATKKKKKSKASSCATPPAEGSLVMDGDASMINEESPGGSSSEVTPRPTPRGRPPKISAARAAAAAEGVEFTKSGKKKSMTPQAEEMRARKAKMTWPKGTFLIRLQDVKVRDGRDHIWLVDNHQLLQRYNNESGSVRVDGSRVYNKTDRYTGWLCHEGHHYFPLYEEKHVLRQDADTVTVLFPDEDDLQQAIEYGEQEKARLDALRDANAPISRPLPPSLRDQAARHALRLQQEQEQHELELLQQESHAHSTPSEMSMTSAMGMMTTSAMRSSILMKMEEEGGGRLMGRRAHPVRSVSSSSMIAGAVDFPSSSRGMMKHEMPSLPRQVYWNEEDEGMMLLDEDILDDRVIKREEVEYEELLDDMAYPRRR</sequence>
<evidence type="ECO:0000313" key="2">
    <source>
        <dbReference type="EMBL" id="GMR55114.1"/>
    </source>
</evidence>
<accession>A0AAN5D2G1</accession>
<name>A0AAN5D2G1_9BILA</name>
<gene>
    <name evidence="2" type="ORF">PMAYCL1PPCAC_25309</name>
</gene>
<keyword evidence="3" id="KW-1185">Reference proteome</keyword>
<comment type="caution">
    <text evidence="2">The sequence shown here is derived from an EMBL/GenBank/DDBJ whole genome shotgun (WGS) entry which is preliminary data.</text>
</comment>